<dbReference type="AlphaFoldDB" id="A0A7M7N847"/>
<dbReference type="Proteomes" id="UP000007110">
    <property type="component" value="Unassembled WGS sequence"/>
</dbReference>
<sequence length="299" mass="33838">MAPKNDDVDELFEIRNSFYIGSFQQCINEAQKLKPSSPDLALARDVYMYRAYAAAGRYGVVLDELSSASSLELNAVRLFADYLANPDRRDKVVSDLERKMSSSVDANNDTFLLMAGSIYYHEQNYDSALRCLRQSESLECIAMSVQCYLSLDKVDLAKKEVKKMQDKDDDATLTQLAQAWFNLAVGGEKLQDAFYIFQELADKNSSTSLLLNGQASAYMQQNKMDDAEDILQEAINKDSNCPETLINMIVISQHMGKAPEVTNRYLTQLKDSHARHPFVKDYLEKEAEFDRLATQYVSS</sequence>
<accession>A0A7M7N847</accession>
<dbReference type="KEGG" id="spu:582090"/>
<keyword evidence="9 14" id="KW-0653">Protein transport</keyword>
<dbReference type="GO" id="GO:0030126">
    <property type="term" value="C:COPI vesicle coat"/>
    <property type="evidence" value="ECO:0000318"/>
    <property type="project" value="GO_Central"/>
</dbReference>
<evidence type="ECO:0000256" key="3">
    <source>
        <dbReference type="ARBA" id="ARBA00008827"/>
    </source>
</evidence>
<evidence type="ECO:0000256" key="6">
    <source>
        <dbReference type="ARBA" id="ARBA00022448"/>
    </source>
</evidence>
<dbReference type="PANTHER" id="PTHR10805">
    <property type="entry name" value="COATOMER SUBUNIT EPSILON"/>
    <property type="match status" value="1"/>
</dbReference>
<keyword evidence="11 14" id="KW-0472">Membrane</keyword>
<evidence type="ECO:0000256" key="9">
    <source>
        <dbReference type="ARBA" id="ARBA00022927"/>
    </source>
</evidence>
<evidence type="ECO:0000256" key="12">
    <source>
        <dbReference type="ARBA" id="ARBA00023329"/>
    </source>
</evidence>
<dbReference type="GO" id="GO:0000139">
    <property type="term" value="C:Golgi membrane"/>
    <property type="evidence" value="ECO:0007669"/>
    <property type="project" value="UniProtKB-SubCell"/>
</dbReference>
<dbReference type="InterPro" id="IPR011990">
    <property type="entry name" value="TPR-like_helical_dom_sf"/>
</dbReference>
<dbReference type="PANTHER" id="PTHR10805:SF0">
    <property type="entry name" value="COATOMER SUBUNIT EPSILON"/>
    <property type="match status" value="1"/>
</dbReference>
<dbReference type="Pfam" id="PF04733">
    <property type="entry name" value="Coatomer_E"/>
    <property type="match status" value="1"/>
</dbReference>
<evidence type="ECO:0000256" key="4">
    <source>
        <dbReference type="ARBA" id="ARBA00011775"/>
    </source>
</evidence>
<dbReference type="InterPro" id="IPR006822">
    <property type="entry name" value="Coatomer_esu"/>
</dbReference>
<evidence type="ECO:0000313" key="15">
    <source>
        <dbReference type="EnsemblMetazoa" id="XP_030832702"/>
    </source>
</evidence>
<dbReference type="RefSeq" id="XP_030832702.1">
    <property type="nucleotide sequence ID" value="XM_030976842.1"/>
</dbReference>
<keyword evidence="8 14" id="KW-0931">ER-Golgi transport</keyword>
<evidence type="ECO:0000256" key="2">
    <source>
        <dbReference type="ARBA" id="ARBA00004347"/>
    </source>
</evidence>
<evidence type="ECO:0000256" key="5">
    <source>
        <dbReference type="ARBA" id="ARBA00015828"/>
    </source>
</evidence>
<keyword evidence="7 14" id="KW-0963">Cytoplasm</keyword>
<evidence type="ECO:0000256" key="14">
    <source>
        <dbReference type="PIRNR" id="PIRNR016478"/>
    </source>
</evidence>
<keyword evidence="16" id="KW-1185">Reference proteome</keyword>
<comment type="subunit">
    <text evidence="4">Oligomeric complex that consists of at least the alpha, beta, beta', gamma, delta, epsilon and zeta subunits.</text>
</comment>
<name>A0A7M7N847_STRPU</name>
<dbReference type="GeneID" id="582090"/>
<comment type="function">
    <text evidence="13 14">The coatomer is a cytosolic protein complex that binds to dilysine motifs and reversibly associates with Golgi non-clathrin-coated vesicles, which further mediate biosynthetic protein transport from the ER, via the Golgi up to the trans Golgi network. The coatomer complex is required for budding from Golgi membranes, and is essential for the retrograde Golgi-to-ER transport of dilysine-tagged proteins.</text>
</comment>
<evidence type="ECO:0000256" key="11">
    <source>
        <dbReference type="ARBA" id="ARBA00023136"/>
    </source>
</evidence>
<evidence type="ECO:0000256" key="1">
    <source>
        <dbReference type="ARBA" id="ARBA00004255"/>
    </source>
</evidence>
<keyword evidence="10 14" id="KW-0333">Golgi apparatus</keyword>
<dbReference type="GO" id="GO:0006891">
    <property type="term" value="P:intra-Golgi vesicle-mediated transport"/>
    <property type="evidence" value="ECO:0000318"/>
    <property type="project" value="GO_Central"/>
</dbReference>
<evidence type="ECO:0000313" key="16">
    <source>
        <dbReference type="Proteomes" id="UP000007110"/>
    </source>
</evidence>
<dbReference type="SUPFAM" id="SSF48452">
    <property type="entry name" value="TPR-like"/>
    <property type="match status" value="1"/>
</dbReference>
<evidence type="ECO:0000256" key="8">
    <source>
        <dbReference type="ARBA" id="ARBA00022892"/>
    </source>
</evidence>
<dbReference type="PIRSF" id="PIRSF016478">
    <property type="entry name" value="Coatomer_esu"/>
    <property type="match status" value="1"/>
</dbReference>
<dbReference type="GO" id="GO:0015031">
    <property type="term" value="P:protein transport"/>
    <property type="evidence" value="ECO:0007669"/>
    <property type="project" value="UniProtKB-UniRule"/>
</dbReference>
<dbReference type="OMA" id="MIVLSQH"/>
<evidence type="ECO:0000256" key="13">
    <source>
        <dbReference type="ARBA" id="ARBA00025582"/>
    </source>
</evidence>
<dbReference type="FunFam" id="1.25.40.10:FF:000140">
    <property type="entry name" value="Coatomer subunit epsilon"/>
    <property type="match status" value="1"/>
</dbReference>
<organism evidence="15 16">
    <name type="scientific">Strongylocentrotus purpuratus</name>
    <name type="common">Purple sea urchin</name>
    <dbReference type="NCBI Taxonomy" id="7668"/>
    <lineage>
        <taxon>Eukaryota</taxon>
        <taxon>Metazoa</taxon>
        <taxon>Echinodermata</taxon>
        <taxon>Eleutherozoa</taxon>
        <taxon>Echinozoa</taxon>
        <taxon>Echinoidea</taxon>
        <taxon>Euechinoidea</taxon>
        <taxon>Echinacea</taxon>
        <taxon>Camarodonta</taxon>
        <taxon>Echinidea</taxon>
        <taxon>Strongylocentrotidae</taxon>
        <taxon>Strongylocentrotus</taxon>
    </lineage>
</organism>
<comment type="subcellular location">
    <subcellularLocation>
        <location evidence="2">Cytoplasmic vesicle</location>
        <location evidence="2">COPI-coated vesicle membrane</location>
        <topology evidence="2">Peripheral membrane protein</topology>
        <orientation evidence="2">Cytoplasmic side</orientation>
    </subcellularLocation>
    <subcellularLocation>
        <location evidence="1">Golgi apparatus membrane</location>
        <topology evidence="1">Peripheral membrane protein</topology>
        <orientation evidence="1">Cytoplasmic side</orientation>
    </subcellularLocation>
</comment>
<dbReference type="InParanoid" id="A0A7M7N847"/>
<reference evidence="15" key="2">
    <citation type="submission" date="2021-01" db="UniProtKB">
        <authorList>
            <consortium name="EnsemblMetazoa"/>
        </authorList>
    </citation>
    <scope>IDENTIFICATION</scope>
</reference>
<reference evidence="16" key="1">
    <citation type="submission" date="2015-02" db="EMBL/GenBank/DDBJ databases">
        <title>Genome sequencing for Strongylocentrotus purpuratus.</title>
        <authorList>
            <person name="Murali S."/>
            <person name="Liu Y."/>
            <person name="Vee V."/>
            <person name="English A."/>
            <person name="Wang M."/>
            <person name="Skinner E."/>
            <person name="Han Y."/>
            <person name="Muzny D.M."/>
            <person name="Worley K.C."/>
            <person name="Gibbs R.A."/>
        </authorList>
    </citation>
    <scope>NUCLEOTIDE SEQUENCE</scope>
</reference>
<protein>
    <recommendedName>
        <fullName evidence="5 14">Coatomer subunit epsilon</fullName>
    </recommendedName>
</protein>
<dbReference type="OrthoDB" id="310217at2759"/>
<dbReference type="GO" id="GO:0006890">
    <property type="term" value="P:retrograde vesicle-mediated transport, Golgi to endoplasmic reticulum"/>
    <property type="evidence" value="ECO:0007669"/>
    <property type="project" value="UniProtKB-UniRule"/>
</dbReference>
<keyword evidence="6 14" id="KW-0813">Transport</keyword>
<dbReference type="EnsemblMetazoa" id="XM_030976842">
    <property type="protein sequence ID" value="XP_030832702"/>
    <property type="gene ID" value="LOC582090"/>
</dbReference>
<evidence type="ECO:0000256" key="10">
    <source>
        <dbReference type="ARBA" id="ARBA00023034"/>
    </source>
</evidence>
<dbReference type="CTD" id="11316"/>
<comment type="similarity">
    <text evidence="3 14">Belongs to the COPE family.</text>
</comment>
<evidence type="ECO:0000256" key="7">
    <source>
        <dbReference type="ARBA" id="ARBA00022490"/>
    </source>
</evidence>
<keyword evidence="12 14" id="KW-0968">Cytoplasmic vesicle</keyword>
<dbReference type="GO" id="GO:0006888">
    <property type="term" value="P:endoplasmic reticulum to Golgi vesicle-mediated transport"/>
    <property type="evidence" value="ECO:0000318"/>
    <property type="project" value="GO_Central"/>
</dbReference>
<dbReference type="GO" id="GO:0005198">
    <property type="term" value="F:structural molecule activity"/>
    <property type="evidence" value="ECO:0007669"/>
    <property type="project" value="UniProtKB-UniRule"/>
</dbReference>
<proteinExistence type="inferred from homology"/>
<dbReference type="Gene3D" id="1.25.40.10">
    <property type="entry name" value="Tetratricopeptide repeat domain"/>
    <property type="match status" value="1"/>
</dbReference>